<dbReference type="InterPro" id="IPR006153">
    <property type="entry name" value="Cation/H_exchanger_TM"/>
</dbReference>
<feature type="transmembrane region" description="Helical" evidence="11">
    <location>
        <begin position="98"/>
        <end position="121"/>
    </location>
</feature>
<keyword evidence="3 9" id="KW-0812">Transmembrane</keyword>
<keyword evidence="2 9" id="KW-0813">Transport</keyword>
<dbReference type="GO" id="GO:0015386">
    <property type="term" value="F:potassium:proton antiporter activity"/>
    <property type="evidence" value="ECO:0007669"/>
    <property type="project" value="TreeGrafter"/>
</dbReference>
<feature type="transmembrane region" description="Helical" evidence="11">
    <location>
        <begin position="320"/>
        <end position="340"/>
    </location>
</feature>
<comment type="subcellular location">
    <subcellularLocation>
        <location evidence="1">Membrane</location>
        <topology evidence="1">Multi-pass membrane protein</topology>
    </subcellularLocation>
</comment>
<keyword evidence="4 11" id="KW-1133">Transmembrane helix</keyword>
<proteinExistence type="inferred from homology"/>
<keyword evidence="7 11" id="KW-0472">Membrane</keyword>
<dbReference type="GO" id="GO:0015385">
    <property type="term" value="F:sodium:proton antiporter activity"/>
    <property type="evidence" value="ECO:0007669"/>
    <property type="project" value="InterPro"/>
</dbReference>
<evidence type="ECO:0000256" key="9">
    <source>
        <dbReference type="RuleBase" id="RU003722"/>
    </source>
</evidence>
<keyword evidence="6 9" id="KW-0406">Ion transport</keyword>
<keyword evidence="9" id="KW-0050">Antiport</keyword>
<evidence type="ECO:0000259" key="12">
    <source>
        <dbReference type="Pfam" id="PF00999"/>
    </source>
</evidence>
<evidence type="ECO:0000256" key="11">
    <source>
        <dbReference type="SAM" id="Phobius"/>
    </source>
</evidence>
<feature type="transmembrane region" description="Helical" evidence="11">
    <location>
        <begin position="70"/>
        <end position="86"/>
    </location>
</feature>
<accession>A0A7E4VSN9</accession>
<dbReference type="GO" id="GO:0098719">
    <property type="term" value="P:sodium ion import across plasma membrane"/>
    <property type="evidence" value="ECO:0007669"/>
    <property type="project" value="TreeGrafter"/>
</dbReference>
<keyword evidence="13" id="KW-1185">Reference proteome</keyword>
<evidence type="ECO:0000256" key="3">
    <source>
        <dbReference type="ARBA" id="ARBA00022692"/>
    </source>
</evidence>
<dbReference type="InterPro" id="IPR004709">
    <property type="entry name" value="NaH_exchanger"/>
</dbReference>
<feature type="domain" description="Cation/H+ exchanger transmembrane" evidence="12">
    <location>
        <begin position="20"/>
        <end position="412"/>
    </location>
</feature>
<name>A0A7E4VSN9_PANRE</name>
<evidence type="ECO:0000313" key="13">
    <source>
        <dbReference type="Proteomes" id="UP000492821"/>
    </source>
</evidence>
<evidence type="ECO:0000256" key="8">
    <source>
        <dbReference type="ARBA" id="ARBA00023201"/>
    </source>
</evidence>
<feature type="transmembrane region" description="Helical" evidence="11">
    <location>
        <begin position="352"/>
        <end position="375"/>
    </location>
</feature>
<dbReference type="Proteomes" id="UP000492821">
    <property type="component" value="Unassembled WGS sequence"/>
</dbReference>
<evidence type="ECO:0000256" key="2">
    <source>
        <dbReference type="ARBA" id="ARBA00022448"/>
    </source>
</evidence>
<feature type="transmembrane region" description="Helical" evidence="11">
    <location>
        <begin position="41"/>
        <end position="58"/>
    </location>
</feature>
<dbReference type="GO" id="GO:0051453">
    <property type="term" value="P:regulation of intracellular pH"/>
    <property type="evidence" value="ECO:0007669"/>
    <property type="project" value="TreeGrafter"/>
</dbReference>
<dbReference type="PRINTS" id="PR01084">
    <property type="entry name" value="NAHEXCHNGR"/>
</dbReference>
<dbReference type="AlphaFoldDB" id="A0A7E4VSN9"/>
<feature type="transmembrane region" description="Helical" evidence="11">
    <location>
        <begin position="133"/>
        <end position="153"/>
    </location>
</feature>
<dbReference type="PANTHER" id="PTHR10110:SF125">
    <property type="entry name" value="SODIUM_HYDROGEN EXCHANGER"/>
    <property type="match status" value="1"/>
</dbReference>
<feature type="transmembrane region" description="Helical" evidence="11">
    <location>
        <begin position="12"/>
        <end position="29"/>
    </location>
</feature>
<evidence type="ECO:0000313" key="14">
    <source>
        <dbReference type="WBParaSite" id="Pan_g2697.t1"/>
    </source>
</evidence>
<evidence type="ECO:0000256" key="10">
    <source>
        <dbReference type="SAM" id="MobiDB-lite"/>
    </source>
</evidence>
<evidence type="ECO:0000256" key="1">
    <source>
        <dbReference type="ARBA" id="ARBA00004141"/>
    </source>
</evidence>
<dbReference type="Pfam" id="PF00999">
    <property type="entry name" value="Na_H_Exchanger"/>
    <property type="match status" value="1"/>
</dbReference>
<feature type="transmembrane region" description="Helical" evidence="11">
    <location>
        <begin position="200"/>
        <end position="224"/>
    </location>
</feature>
<comment type="similarity">
    <text evidence="9">Belongs to the monovalent cation:proton antiporter 1 (CPA1) transporter (TC 2.A.36) family.</text>
</comment>
<dbReference type="PANTHER" id="PTHR10110">
    <property type="entry name" value="SODIUM/HYDROGEN EXCHANGER"/>
    <property type="match status" value="1"/>
</dbReference>
<protein>
    <recommendedName>
        <fullName evidence="9">Sodium/hydrogen exchanger</fullName>
    </recommendedName>
</protein>
<evidence type="ECO:0000256" key="4">
    <source>
        <dbReference type="ARBA" id="ARBA00022989"/>
    </source>
</evidence>
<evidence type="ECO:0000256" key="7">
    <source>
        <dbReference type="ARBA" id="ARBA00023136"/>
    </source>
</evidence>
<dbReference type="InterPro" id="IPR018422">
    <property type="entry name" value="Cation/H_exchanger_CPA1"/>
</dbReference>
<sequence length="541" mass="60440">MLRFQWHDVRTPLFICIWMIVILIAKLLFHSNKGGWKAPDSALLIIAGFCVGTILDVFLPHEVYLDPDLFFLYLLPPIALEAGYFVPNRLFFQNLGTIITYAVAGTLFNIIAIGLTLYAFSPLYSVDISLIDLMLFSTLISAVDPVAVLSVFTEINVNELLYICVFGESLLNDAVTIVLYHSLSSMAMIGGDNLVLNDFVWASGSFFLVSIGGVLIGIIGAALTGYMTRLTKDLDHTQPLTCLLVPYVAYLVSESAHFSGILAIMVCGLLMKPYIRHNMSEDALITVKYFLKTIASHSEAMIFIFLGFSTFSRNHNWDFWFIGVTLVSCFVYRFLGTYLFSAIVNCRRQERIGLVDQFIMAYGGLRGAICYGLVMSVDKESLPAKDMFVSTTVVVIIFTVFLQGTTMKPLVQFLQVKRSETQRNKTITQILLQHIQEDTMAGIEAIVGIHGRHFWHQKLTKFDRELVRPFMTAKETSRGDDIVEKYTRAQVSEIKAHLLAVEPTTGVGSRDGLHLPMNPTPPLKKLSVAQTQTKDDGDSNV</sequence>
<keyword evidence="8 9" id="KW-0739">Sodium transport</keyword>
<dbReference type="WBParaSite" id="Pan_g2697.t1">
    <property type="protein sequence ID" value="Pan_g2697.t1"/>
    <property type="gene ID" value="Pan_g2697"/>
</dbReference>
<reference evidence="14" key="2">
    <citation type="submission" date="2020-10" db="UniProtKB">
        <authorList>
            <consortium name="WormBaseParasite"/>
        </authorList>
    </citation>
    <scope>IDENTIFICATION</scope>
</reference>
<reference evidence="13" key="1">
    <citation type="journal article" date="2013" name="Genetics">
        <title>The draft genome and transcriptome of Panagrellus redivivus are shaped by the harsh demands of a free-living lifestyle.</title>
        <authorList>
            <person name="Srinivasan J."/>
            <person name="Dillman A.R."/>
            <person name="Macchietto M.G."/>
            <person name="Heikkinen L."/>
            <person name="Lakso M."/>
            <person name="Fracchia K.M."/>
            <person name="Antoshechkin I."/>
            <person name="Mortazavi A."/>
            <person name="Wong G."/>
            <person name="Sternberg P.W."/>
        </authorList>
    </citation>
    <scope>NUCLEOTIDE SEQUENCE [LARGE SCALE GENOMIC DNA]</scope>
    <source>
        <strain evidence="13">MT8872</strain>
    </source>
</reference>
<evidence type="ECO:0000256" key="5">
    <source>
        <dbReference type="ARBA" id="ARBA00023053"/>
    </source>
</evidence>
<feature type="transmembrane region" description="Helical" evidence="11">
    <location>
        <begin position="387"/>
        <end position="405"/>
    </location>
</feature>
<feature type="transmembrane region" description="Helical" evidence="11">
    <location>
        <begin position="287"/>
        <end position="308"/>
    </location>
</feature>
<dbReference type="NCBIfam" id="TIGR00840">
    <property type="entry name" value="b_cpa1"/>
    <property type="match status" value="1"/>
</dbReference>
<keyword evidence="5" id="KW-0915">Sodium</keyword>
<dbReference type="GO" id="GO:0005886">
    <property type="term" value="C:plasma membrane"/>
    <property type="evidence" value="ECO:0007669"/>
    <property type="project" value="TreeGrafter"/>
</dbReference>
<organism evidence="13 14">
    <name type="scientific">Panagrellus redivivus</name>
    <name type="common">Microworm</name>
    <dbReference type="NCBI Taxonomy" id="6233"/>
    <lineage>
        <taxon>Eukaryota</taxon>
        <taxon>Metazoa</taxon>
        <taxon>Ecdysozoa</taxon>
        <taxon>Nematoda</taxon>
        <taxon>Chromadorea</taxon>
        <taxon>Rhabditida</taxon>
        <taxon>Tylenchina</taxon>
        <taxon>Panagrolaimomorpha</taxon>
        <taxon>Panagrolaimoidea</taxon>
        <taxon>Panagrolaimidae</taxon>
        <taxon>Panagrellus</taxon>
    </lineage>
</organism>
<evidence type="ECO:0000256" key="6">
    <source>
        <dbReference type="ARBA" id="ARBA00023065"/>
    </source>
</evidence>
<dbReference type="Gene3D" id="6.10.140.1330">
    <property type="match status" value="1"/>
</dbReference>
<feature type="region of interest" description="Disordered" evidence="10">
    <location>
        <begin position="505"/>
        <end position="541"/>
    </location>
</feature>
<feature type="transmembrane region" description="Helical" evidence="11">
    <location>
        <begin position="258"/>
        <end position="275"/>
    </location>
</feature>